<protein>
    <recommendedName>
        <fullName evidence="2">DUF7514 domain-containing protein</fullName>
    </recommendedName>
</protein>
<dbReference type="InterPro" id="IPR055936">
    <property type="entry name" value="DUF7514"/>
</dbReference>
<evidence type="ECO:0000313" key="4">
    <source>
        <dbReference type="Proteomes" id="UP000275772"/>
    </source>
</evidence>
<feature type="region of interest" description="Disordered" evidence="1">
    <location>
        <begin position="366"/>
        <end position="433"/>
    </location>
</feature>
<dbReference type="EMBL" id="UNSH01000036">
    <property type="protein sequence ID" value="SZF01096.1"/>
    <property type="molecule type" value="Genomic_DNA"/>
</dbReference>
<reference evidence="3 4" key="1">
    <citation type="submission" date="2017-11" db="EMBL/GenBank/DDBJ databases">
        <authorList>
            <person name="Kracher B."/>
        </authorList>
    </citation>
    <scope>NUCLEOTIDE SEQUENCE [LARGE SCALE GENOMIC DNA]</scope>
    <source>
        <strain evidence="3 4">RACE1</strain>
    </source>
</reference>
<evidence type="ECO:0000256" key="1">
    <source>
        <dbReference type="SAM" id="MobiDB-lite"/>
    </source>
</evidence>
<dbReference type="Proteomes" id="UP000275772">
    <property type="component" value="Unassembled WGS sequence"/>
</dbReference>
<feature type="compositionally biased region" description="Basic residues" evidence="1">
    <location>
        <begin position="301"/>
        <end position="313"/>
    </location>
</feature>
<dbReference type="PANTHER" id="PTHR39611">
    <property type="entry name" value="HYDROXYPROLINE-RICH GLYCOPROTEIN DZ-HRGP-RELATED"/>
    <property type="match status" value="1"/>
</dbReference>
<feature type="domain" description="DUF7514" evidence="2">
    <location>
        <begin position="12"/>
        <end position="170"/>
    </location>
</feature>
<evidence type="ECO:0000259" key="2">
    <source>
        <dbReference type="Pfam" id="PF24355"/>
    </source>
</evidence>
<dbReference type="VEuPathDB" id="FungiDB:BLGHR1_11850"/>
<feature type="compositionally biased region" description="Polar residues" evidence="1">
    <location>
        <begin position="237"/>
        <end position="247"/>
    </location>
</feature>
<feature type="region of interest" description="Disordered" evidence="1">
    <location>
        <begin position="297"/>
        <end position="353"/>
    </location>
</feature>
<gene>
    <name evidence="3" type="ORF">BLGHR1_11850</name>
</gene>
<evidence type="ECO:0000313" key="3">
    <source>
        <dbReference type="EMBL" id="SZF01096.1"/>
    </source>
</evidence>
<sequence>MADHAAAKEYYGYLFKDNKQPTKILDALLRGIAIHIIENVGNIQEKWLMPEKMAAFYKIVGGNYDSLFVNVPPSSISWIYTSIGCQHLLLPTADDFTPPSIPSLTVAGFVRWQSIEILLGPEEHVPFIQKSLRLFHLRHPDTNELFPVELPTEAFPSVPDTEVEAWHGQCAERLRMRVSPAENEGRAFMKRHKVQTAYAKREPYGEQEAEIDYFNFRPRSRSRPSQTDFHKSESNRPRNSFQSTPQQDPIVPKIKIYKKCRKEGNHPDFKYPSQNINPEIHEITVEEEPAQAFKSQYESIRRRHTLPRRHNRKNGGSDSSSDERDFIKRDGGSREKYSRARQETDPTMVGSRSYCRKDYERKFAKTPLNISPSSPYASPVESRTRYKHRGPIEEQIEHNGRKSRGENLNAQYSYRSRVDDSQRRRRSGSNGANLRWKDLLDETTAALWRGK</sequence>
<dbReference type="PANTHER" id="PTHR39611:SF2">
    <property type="entry name" value="HYDROXYPROLINE-RICH GLYCOPROTEIN DZ-HRGP"/>
    <property type="match status" value="1"/>
</dbReference>
<feature type="compositionally biased region" description="Basic and acidic residues" evidence="1">
    <location>
        <begin position="321"/>
        <end position="344"/>
    </location>
</feature>
<proteinExistence type="predicted"/>
<organism evidence="3 4">
    <name type="scientific">Blumeria hordei</name>
    <name type="common">Barley powdery mildew</name>
    <name type="synonym">Blumeria graminis f. sp. hordei</name>
    <dbReference type="NCBI Taxonomy" id="2867405"/>
    <lineage>
        <taxon>Eukaryota</taxon>
        <taxon>Fungi</taxon>
        <taxon>Dikarya</taxon>
        <taxon>Ascomycota</taxon>
        <taxon>Pezizomycotina</taxon>
        <taxon>Leotiomycetes</taxon>
        <taxon>Erysiphales</taxon>
        <taxon>Erysiphaceae</taxon>
        <taxon>Blumeria</taxon>
    </lineage>
</organism>
<dbReference type="AlphaFoldDB" id="A0A383UMQ1"/>
<accession>A0A383UMQ1</accession>
<feature type="compositionally biased region" description="Basic and acidic residues" evidence="1">
    <location>
        <begin position="390"/>
        <end position="405"/>
    </location>
</feature>
<feature type="region of interest" description="Disordered" evidence="1">
    <location>
        <begin position="212"/>
        <end position="252"/>
    </location>
</feature>
<name>A0A383UMQ1_BLUHO</name>
<dbReference type="Pfam" id="PF24355">
    <property type="entry name" value="DUF7514"/>
    <property type="match status" value="1"/>
</dbReference>